<dbReference type="EMBL" id="CP002105">
    <property type="protein sequence ID" value="ADL11620.1"/>
    <property type="molecule type" value="Genomic_DNA"/>
</dbReference>
<dbReference type="InterPro" id="IPR009751">
    <property type="entry name" value="CryBP1"/>
</dbReference>
<name>D9QST2_ACEAZ</name>
<dbReference type="AlphaFoldDB" id="D9QST2"/>
<gene>
    <name evidence="2" type="ordered locus">Acear_0069</name>
</gene>
<dbReference type="OrthoDB" id="2129155at2"/>
<keyword evidence="3" id="KW-1185">Reference proteome</keyword>
<dbReference type="RefSeq" id="WP_013277067.1">
    <property type="nucleotide sequence ID" value="NC_014378.1"/>
</dbReference>
<reference evidence="2 3" key="1">
    <citation type="journal article" date="2010" name="Stand. Genomic Sci.">
        <title>Complete genome sequence of Acetohalobium arabaticum type strain (Z-7288).</title>
        <authorList>
            <person name="Sikorski J."/>
            <person name="Lapidus A."/>
            <person name="Chertkov O."/>
            <person name="Lucas S."/>
            <person name="Copeland A."/>
            <person name="Glavina Del Rio T."/>
            <person name="Nolan M."/>
            <person name="Tice H."/>
            <person name="Cheng J.F."/>
            <person name="Han C."/>
            <person name="Brambilla E."/>
            <person name="Pitluck S."/>
            <person name="Liolios K."/>
            <person name="Ivanova N."/>
            <person name="Mavromatis K."/>
            <person name="Mikhailova N."/>
            <person name="Pati A."/>
            <person name="Bruce D."/>
            <person name="Detter C."/>
            <person name="Tapia R."/>
            <person name="Goodwin L."/>
            <person name="Chen A."/>
            <person name="Palaniappan K."/>
            <person name="Land M."/>
            <person name="Hauser L."/>
            <person name="Chang Y.J."/>
            <person name="Jeffries C.D."/>
            <person name="Rohde M."/>
            <person name="Goker M."/>
            <person name="Spring S."/>
            <person name="Woyke T."/>
            <person name="Bristow J."/>
            <person name="Eisen J.A."/>
            <person name="Markowitz V."/>
            <person name="Hugenholtz P."/>
            <person name="Kyrpides N.C."/>
            <person name="Klenk H.P."/>
        </authorList>
    </citation>
    <scope>NUCLEOTIDE SEQUENCE [LARGE SCALE GENOMIC DNA]</scope>
    <source>
        <strain evidence="3">ATCC 49924 / DSM 5501 / Z-7288</strain>
    </source>
</reference>
<accession>D9QST2</accession>
<dbReference type="Proteomes" id="UP000001661">
    <property type="component" value="Chromosome"/>
</dbReference>
<dbReference type="KEGG" id="aar:Acear_0069"/>
<evidence type="ECO:0000313" key="3">
    <source>
        <dbReference type="Proteomes" id="UP000001661"/>
    </source>
</evidence>
<evidence type="ECO:0000256" key="1">
    <source>
        <dbReference type="SAM" id="MobiDB-lite"/>
    </source>
</evidence>
<sequence>MSKFNLQEKNNSNVNGNDFAVEVPFCCVQVVPGNLEVVEDRLEAEDLKMTFTPKLECCIKEEDLSCIADNVSCSIDGEVLRLVGCIEYAISTINGTPDPVRGDFSTEAPQQNSADVSCKSTVCVNEIICCGQDLECPDDLDLNEITVNFEDAKVKDCPKWADEPDKKIIKFTGKFRLPTLPTCPDENGNGNGDGNGNGNGNGNDNGDNGDEEVCGCQVTGDLNTGGNPDERVDLNLQVCTGCTPENSLVSYNNTLEDNDIQLDLSPDDEEPEGIDLVTCEEIAEIEGGLRATIEGQASVTVGEDSFAACDFTIVVTDTPPPTSDTIEEVEIICDDQSVHTVTEPIEGAQAINIQDICPLPPQQ</sequence>
<dbReference type="Pfam" id="PF07029">
    <property type="entry name" value="CryBP1"/>
    <property type="match status" value="1"/>
</dbReference>
<evidence type="ECO:0000313" key="2">
    <source>
        <dbReference type="EMBL" id="ADL11620.1"/>
    </source>
</evidence>
<organism evidence="2 3">
    <name type="scientific">Acetohalobium arabaticum (strain ATCC 49924 / DSM 5501 / Z-7288)</name>
    <dbReference type="NCBI Taxonomy" id="574087"/>
    <lineage>
        <taxon>Bacteria</taxon>
        <taxon>Bacillati</taxon>
        <taxon>Bacillota</taxon>
        <taxon>Clostridia</taxon>
        <taxon>Halanaerobiales</taxon>
        <taxon>Halobacteroidaceae</taxon>
        <taxon>Acetohalobium</taxon>
    </lineage>
</organism>
<protein>
    <submittedName>
        <fullName evidence="2">Uncharacterized protein</fullName>
    </submittedName>
</protein>
<feature type="region of interest" description="Disordered" evidence="1">
    <location>
        <begin position="180"/>
        <end position="208"/>
    </location>
</feature>
<proteinExistence type="predicted"/>
<dbReference type="HOGENOM" id="CLU_762118_0_0_9"/>
<feature type="compositionally biased region" description="Gly residues" evidence="1">
    <location>
        <begin position="189"/>
        <end position="203"/>
    </location>
</feature>